<dbReference type="InterPro" id="IPR039204">
    <property type="entry name" value="MRS2-like"/>
</dbReference>
<organism evidence="4 5">
    <name type="scientific">Cardamine amara subsp. amara</name>
    <dbReference type="NCBI Taxonomy" id="228776"/>
    <lineage>
        <taxon>Eukaryota</taxon>
        <taxon>Viridiplantae</taxon>
        <taxon>Streptophyta</taxon>
        <taxon>Embryophyta</taxon>
        <taxon>Tracheophyta</taxon>
        <taxon>Spermatophyta</taxon>
        <taxon>Magnoliopsida</taxon>
        <taxon>eudicotyledons</taxon>
        <taxon>Gunneridae</taxon>
        <taxon>Pentapetalae</taxon>
        <taxon>rosids</taxon>
        <taxon>malvids</taxon>
        <taxon>Brassicales</taxon>
        <taxon>Brassicaceae</taxon>
        <taxon>Cardamineae</taxon>
        <taxon>Cardamine</taxon>
    </lineage>
</organism>
<sequence>MESFPRKNSSAVKETRMLSSRPPPLPINAGGVGETVKAKKKSVGVRMWMRFDRTGVTELVECDKSIIINRASVSAKDLRIAFSHSSKILVKEKAIVVNLEVINAIVTADEVLLLDPLRPQVLSLIDRLKQQFPPRNCLEQACEHVDDKVGGAEGLESELPFEFQVLEIALEVVCSFINSNVAALEKQAWSFLDELTKKVNTDNLTYLRCLKSNLTYLAARVQKVRDEIEHLLDDKEDMANLYLTRKWIKNQKTALNNTSSLHRVKSKRRSATMVREEDDVEMLLESYFMQLEEMRNKIFMMKEHIDSTEAYVKIEQRNERNGLMELKMKVDIKNFAITVGTLVFNLFGMNISIPWYFTTGIFGYVVGSVIALCIVVFMVLLGYAKRKKLLT</sequence>
<dbReference type="GO" id="GO:0016020">
    <property type="term" value="C:membrane"/>
    <property type="evidence" value="ECO:0007669"/>
    <property type="project" value="UniProtKB-SubCell"/>
</dbReference>
<evidence type="ECO:0000313" key="5">
    <source>
        <dbReference type="Proteomes" id="UP001558713"/>
    </source>
</evidence>
<dbReference type="EMBL" id="JBANAX010000566">
    <property type="protein sequence ID" value="KAL1203198.1"/>
    <property type="molecule type" value="Genomic_DNA"/>
</dbReference>
<protein>
    <recommendedName>
        <fullName evidence="2">Magnesium transporter</fullName>
    </recommendedName>
</protein>
<dbReference type="Pfam" id="PF22099">
    <property type="entry name" value="MRS2-like"/>
    <property type="match status" value="1"/>
</dbReference>
<keyword evidence="5" id="KW-1185">Reference proteome</keyword>
<evidence type="ECO:0000256" key="2">
    <source>
        <dbReference type="RuleBase" id="RU366041"/>
    </source>
</evidence>
<dbReference type="Proteomes" id="UP001558713">
    <property type="component" value="Unassembled WGS sequence"/>
</dbReference>
<proteinExistence type="inferred from homology"/>
<keyword evidence="2" id="KW-0460">Magnesium</keyword>
<comment type="subcellular location">
    <subcellularLocation>
        <location evidence="2">Membrane</location>
        <topology evidence="2">Multi-pass membrane protein</topology>
    </subcellularLocation>
</comment>
<dbReference type="AlphaFoldDB" id="A0ABD1A9G9"/>
<keyword evidence="2" id="KW-1133">Transmembrane helix</keyword>
<comment type="caution">
    <text evidence="4">The sequence shown here is derived from an EMBL/GenBank/DDBJ whole genome shotgun (WGS) entry which is preliminary data.</text>
</comment>
<comment type="similarity">
    <text evidence="1 2">Belongs to the CorA metal ion transporter (MIT) (TC 1.A.35.5) family.</text>
</comment>
<dbReference type="PANTHER" id="PTHR13890">
    <property type="entry name" value="RNA SPLICING PROTEIN MRS2, MITOCHONDRIAL"/>
    <property type="match status" value="1"/>
</dbReference>
<dbReference type="PANTHER" id="PTHR13890:SF2">
    <property type="entry name" value="MAGNESIUM TRANSPORTER MRS2-4-RELATED"/>
    <property type="match status" value="1"/>
</dbReference>
<feature type="compositionally biased region" description="Polar residues" evidence="3">
    <location>
        <begin position="1"/>
        <end position="12"/>
    </location>
</feature>
<gene>
    <name evidence="4" type="ORF">V5N11_015430</name>
</gene>
<dbReference type="CDD" id="cd12823">
    <property type="entry name" value="Mrs2_Mfm1p-like"/>
    <property type="match status" value="1"/>
</dbReference>
<keyword evidence="2" id="KW-0812">Transmembrane</keyword>
<dbReference type="GO" id="GO:0015095">
    <property type="term" value="F:magnesium ion transmembrane transporter activity"/>
    <property type="evidence" value="ECO:0007669"/>
    <property type="project" value="UniProtKB-ARBA"/>
</dbReference>
<evidence type="ECO:0000256" key="1">
    <source>
        <dbReference type="ARBA" id="ARBA00007535"/>
    </source>
</evidence>
<comment type="function">
    <text evidence="2">Magnesium transporter that may mediate the influx of magnesium.</text>
</comment>
<accession>A0ABD1A9G9</accession>
<keyword evidence="2" id="KW-0813">Transport</keyword>
<reference evidence="4 5" key="1">
    <citation type="submission" date="2024-04" db="EMBL/GenBank/DDBJ databases">
        <title>Genome assembly C_amara_ONT_v2.</title>
        <authorList>
            <person name="Yant L."/>
            <person name="Moore C."/>
            <person name="Slenker M."/>
        </authorList>
    </citation>
    <scope>NUCLEOTIDE SEQUENCE [LARGE SCALE GENOMIC DNA]</scope>
    <source>
        <tissue evidence="4">Leaf</tissue>
    </source>
</reference>
<dbReference type="Gene3D" id="1.20.58.340">
    <property type="entry name" value="Magnesium transport protein CorA, transmembrane region"/>
    <property type="match status" value="1"/>
</dbReference>
<evidence type="ECO:0000313" key="4">
    <source>
        <dbReference type="EMBL" id="KAL1203198.1"/>
    </source>
</evidence>
<evidence type="ECO:0000256" key="3">
    <source>
        <dbReference type="SAM" id="MobiDB-lite"/>
    </source>
</evidence>
<feature type="transmembrane region" description="Helical" evidence="2">
    <location>
        <begin position="361"/>
        <end position="384"/>
    </location>
</feature>
<keyword evidence="2" id="KW-0472">Membrane</keyword>
<name>A0ABD1A9G9_CARAN</name>
<feature type="transmembrane region" description="Helical" evidence="2">
    <location>
        <begin position="334"/>
        <end position="355"/>
    </location>
</feature>
<dbReference type="Gene3D" id="2.40.128.330">
    <property type="match status" value="1"/>
</dbReference>
<feature type="region of interest" description="Disordered" evidence="3">
    <location>
        <begin position="1"/>
        <end position="24"/>
    </location>
</feature>
<keyword evidence="2" id="KW-0406">Ion transport</keyword>